<dbReference type="Proteomes" id="UP000729402">
    <property type="component" value="Unassembled WGS sequence"/>
</dbReference>
<evidence type="ECO:0000256" key="1">
    <source>
        <dbReference type="SAM" id="MobiDB-lite"/>
    </source>
</evidence>
<comment type="caution">
    <text evidence="3">The sequence shown here is derived from an EMBL/GenBank/DDBJ whole genome shotgun (WGS) entry which is preliminary data.</text>
</comment>
<feature type="region of interest" description="Disordered" evidence="1">
    <location>
        <begin position="1"/>
        <end position="69"/>
    </location>
</feature>
<evidence type="ECO:0000313" key="4">
    <source>
        <dbReference type="Proteomes" id="UP000729402"/>
    </source>
</evidence>
<keyword evidence="2" id="KW-1133">Transmembrane helix</keyword>
<feature type="transmembrane region" description="Helical" evidence="2">
    <location>
        <begin position="151"/>
        <end position="173"/>
    </location>
</feature>
<dbReference type="AlphaFoldDB" id="A0A8J6BU56"/>
<accession>A0A8J6BU56</accession>
<proteinExistence type="predicted"/>
<dbReference type="EMBL" id="JAAALK010000080">
    <property type="protein sequence ID" value="KAG8095564.1"/>
    <property type="molecule type" value="Genomic_DNA"/>
</dbReference>
<evidence type="ECO:0000256" key="2">
    <source>
        <dbReference type="SAM" id="Phobius"/>
    </source>
</evidence>
<feature type="compositionally biased region" description="Low complexity" evidence="1">
    <location>
        <begin position="45"/>
        <end position="56"/>
    </location>
</feature>
<keyword evidence="4" id="KW-1185">Reference proteome</keyword>
<reference evidence="3" key="2">
    <citation type="submission" date="2021-02" db="EMBL/GenBank/DDBJ databases">
        <authorList>
            <person name="Kimball J.A."/>
            <person name="Haas M.W."/>
            <person name="Macchietto M."/>
            <person name="Kono T."/>
            <person name="Duquette J."/>
            <person name="Shao M."/>
        </authorList>
    </citation>
    <scope>NUCLEOTIDE SEQUENCE</scope>
    <source>
        <tissue evidence="3">Fresh leaf tissue</tissue>
    </source>
</reference>
<reference evidence="3" key="1">
    <citation type="journal article" date="2021" name="bioRxiv">
        <title>Whole Genome Assembly and Annotation of Northern Wild Rice, Zizania palustris L., Supports a Whole Genome Duplication in the Zizania Genus.</title>
        <authorList>
            <person name="Haas M."/>
            <person name="Kono T."/>
            <person name="Macchietto M."/>
            <person name="Millas R."/>
            <person name="McGilp L."/>
            <person name="Shao M."/>
            <person name="Duquette J."/>
            <person name="Hirsch C.N."/>
            <person name="Kimball J."/>
        </authorList>
    </citation>
    <scope>NUCLEOTIDE SEQUENCE</scope>
    <source>
        <tissue evidence="3">Fresh leaf tissue</tissue>
    </source>
</reference>
<keyword evidence="2" id="KW-0812">Transmembrane</keyword>
<gene>
    <name evidence="3" type="ORF">GUJ93_ZPchr0012g19864</name>
</gene>
<feature type="compositionally biased region" description="Pro residues" evidence="1">
    <location>
        <begin position="57"/>
        <end position="69"/>
    </location>
</feature>
<name>A0A8J6BU56_ZIZPA</name>
<feature type="compositionally biased region" description="Pro residues" evidence="1">
    <location>
        <begin position="16"/>
        <end position="44"/>
    </location>
</feature>
<protein>
    <submittedName>
        <fullName evidence="3">Uncharacterized protein</fullName>
    </submittedName>
</protein>
<organism evidence="3 4">
    <name type="scientific">Zizania palustris</name>
    <name type="common">Northern wild rice</name>
    <dbReference type="NCBI Taxonomy" id="103762"/>
    <lineage>
        <taxon>Eukaryota</taxon>
        <taxon>Viridiplantae</taxon>
        <taxon>Streptophyta</taxon>
        <taxon>Embryophyta</taxon>
        <taxon>Tracheophyta</taxon>
        <taxon>Spermatophyta</taxon>
        <taxon>Magnoliopsida</taxon>
        <taxon>Liliopsida</taxon>
        <taxon>Poales</taxon>
        <taxon>Poaceae</taxon>
        <taxon>BOP clade</taxon>
        <taxon>Oryzoideae</taxon>
        <taxon>Oryzeae</taxon>
        <taxon>Zizaniinae</taxon>
        <taxon>Zizania</taxon>
    </lineage>
</organism>
<feature type="compositionally biased region" description="Low complexity" evidence="1">
    <location>
        <begin position="1"/>
        <end position="15"/>
    </location>
</feature>
<sequence>MALPTPRFLAPRLSPSSPPPLHRLPPLPPLRRLPASLPPPPPLRRLPSARLPSASSPLPPPPPPLHRLPPPPPLRLPPLLFLPFAASPPLCLRRLPFATSPPPPPLRFLPFAASPPLYLHHLPFAASLHRLPSTASCPLSSLYFTDFNVDILLLACFLFGVLACCEAAAVAVVTPERHGAGAIESTMFLAIRGKKLQLHRLKPSKYLF</sequence>
<evidence type="ECO:0000313" key="3">
    <source>
        <dbReference type="EMBL" id="KAG8095564.1"/>
    </source>
</evidence>
<keyword evidence="2" id="KW-0472">Membrane</keyword>